<proteinExistence type="predicted"/>
<feature type="compositionally biased region" description="Low complexity" evidence="1">
    <location>
        <begin position="254"/>
        <end position="268"/>
    </location>
</feature>
<feature type="compositionally biased region" description="Polar residues" evidence="1">
    <location>
        <begin position="308"/>
        <end position="317"/>
    </location>
</feature>
<sequence length="415" mass="44980">MPRGELPITSYFTRVPQKKRKASAALRVRSAPAKRKRLDDGLQLETSLSDASEIPQHTVNLESTRRSASPKSTRLASPHLVSGASASCRHRTSPPTIRVGKTRDSRGKSVAFASTASVHAIDLTLDSEDETSIVPSSQSQLLRSPERPQSSLPESGDDFFVPSSQSQYMLPPQLPRRKDTASTDFVPSSQSQSMTPLIPPVQDDDGFVVPSSQSQWLLPMQSQAEHNRLFDMAAGVSDDEIIPTSQSQFEIELPPRSTTRTPNRRNSSGEPGFASSSPQSYSQPNVDRGLDLAEIFENSLPAMDLATPLNQDNQDSATESDEDAPTMMPVPSVSDLASPHPSRERYDFESYSASQSGFTAPRGAADEDFGSAESAGSSLGSLPGVVKDFYEMFGGNGSYPQSFPESLRGTYTQDE</sequence>
<feature type="compositionally biased region" description="Polar residues" evidence="1">
    <location>
        <begin position="133"/>
        <end position="153"/>
    </location>
</feature>
<evidence type="ECO:0000256" key="1">
    <source>
        <dbReference type="SAM" id="MobiDB-lite"/>
    </source>
</evidence>
<gene>
    <name evidence="2" type="ORF">GGX14DRAFT_415910</name>
</gene>
<accession>A0AAD7E510</accession>
<name>A0AAD7E510_9AGAR</name>
<feature type="region of interest" description="Disordered" evidence="1">
    <location>
        <begin position="306"/>
        <end position="377"/>
    </location>
</feature>
<feature type="region of interest" description="Disordered" evidence="1">
    <location>
        <begin position="1"/>
        <end position="106"/>
    </location>
</feature>
<evidence type="ECO:0000313" key="3">
    <source>
        <dbReference type="Proteomes" id="UP001219525"/>
    </source>
</evidence>
<feature type="compositionally biased region" description="Polar residues" evidence="1">
    <location>
        <begin position="44"/>
        <end position="75"/>
    </location>
</feature>
<reference evidence="2" key="1">
    <citation type="submission" date="2023-03" db="EMBL/GenBank/DDBJ databases">
        <title>Massive genome expansion in bonnet fungi (Mycena s.s.) driven by repeated elements and novel gene families across ecological guilds.</title>
        <authorList>
            <consortium name="Lawrence Berkeley National Laboratory"/>
            <person name="Harder C.B."/>
            <person name="Miyauchi S."/>
            <person name="Viragh M."/>
            <person name="Kuo A."/>
            <person name="Thoen E."/>
            <person name="Andreopoulos B."/>
            <person name="Lu D."/>
            <person name="Skrede I."/>
            <person name="Drula E."/>
            <person name="Henrissat B."/>
            <person name="Morin E."/>
            <person name="Kohler A."/>
            <person name="Barry K."/>
            <person name="LaButti K."/>
            <person name="Morin E."/>
            <person name="Salamov A."/>
            <person name="Lipzen A."/>
            <person name="Mereny Z."/>
            <person name="Hegedus B."/>
            <person name="Baldrian P."/>
            <person name="Stursova M."/>
            <person name="Weitz H."/>
            <person name="Taylor A."/>
            <person name="Grigoriev I.V."/>
            <person name="Nagy L.G."/>
            <person name="Martin F."/>
            <person name="Kauserud H."/>
        </authorList>
    </citation>
    <scope>NUCLEOTIDE SEQUENCE</scope>
    <source>
        <strain evidence="2">9144</strain>
    </source>
</reference>
<dbReference type="Proteomes" id="UP001219525">
    <property type="component" value="Unassembled WGS sequence"/>
</dbReference>
<comment type="caution">
    <text evidence="2">The sequence shown here is derived from an EMBL/GenBank/DDBJ whole genome shotgun (WGS) entry which is preliminary data.</text>
</comment>
<feature type="region of interest" description="Disordered" evidence="1">
    <location>
        <begin position="129"/>
        <end position="209"/>
    </location>
</feature>
<feature type="compositionally biased region" description="Polar residues" evidence="1">
    <location>
        <begin position="274"/>
        <end position="285"/>
    </location>
</feature>
<feature type="compositionally biased region" description="Polar residues" evidence="1">
    <location>
        <begin position="182"/>
        <end position="195"/>
    </location>
</feature>
<evidence type="ECO:0000313" key="2">
    <source>
        <dbReference type="EMBL" id="KAJ7228944.1"/>
    </source>
</evidence>
<feature type="region of interest" description="Disordered" evidence="1">
    <location>
        <begin position="245"/>
        <end position="286"/>
    </location>
</feature>
<keyword evidence="3" id="KW-1185">Reference proteome</keyword>
<protein>
    <submittedName>
        <fullName evidence="2">Uncharacterized protein</fullName>
    </submittedName>
</protein>
<dbReference type="EMBL" id="JARJCW010000002">
    <property type="protein sequence ID" value="KAJ7228944.1"/>
    <property type="molecule type" value="Genomic_DNA"/>
</dbReference>
<dbReference type="AlphaFoldDB" id="A0AAD7E510"/>
<organism evidence="2 3">
    <name type="scientific">Mycena pura</name>
    <dbReference type="NCBI Taxonomy" id="153505"/>
    <lineage>
        <taxon>Eukaryota</taxon>
        <taxon>Fungi</taxon>
        <taxon>Dikarya</taxon>
        <taxon>Basidiomycota</taxon>
        <taxon>Agaricomycotina</taxon>
        <taxon>Agaricomycetes</taxon>
        <taxon>Agaricomycetidae</taxon>
        <taxon>Agaricales</taxon>
        <taxon>Marasmiineae</taxon>
        <taxon>Mycenaceae</taxon>
        <taxon>Mycena</taxon>
    </lineage>
</organism>